<reference evidence="2" key="1">
    <citation type="submission" date="2016-03" db="EMBL/GenBank/DDBJ databases">
        <authorList>
            <person name="Guldener U."/>
        </authorList>
    </citation>
    <scope>NUCLEOTIDE SEQUENCE [LARGE SCALE GENOMIC DNA]</scope>
    <source>
        <strain evidence="2">04CH-RAC-A.6.1</strain>
    </source>
</reference>
<keyword evidence="2" id="KW-1185">Reference proteome</keyword>
<organism evidence="1 2">
    <name type="scientific">Rhynchosporium agropyri</name>
    <dbReference type="NCBI Taxonomy" id="914238"/>
    <lineage>
        <taxon>Eukaryota</taxon>
        <taxon>Fungi</taxon>
        <taxon>Dikarya</taxon>
        <taxon>Ascomycota</taxon>
        <taxon>Pezizomycotina</taxon>
        <taxon>Leotiomycetes</taxon>
        <taxon>Helotiales</taxon>
        <taxon>Ploettnerulaceae</taxon>
        <taxon>Rhynchosporium</taxon>
    </lineage>
</organism>
<proteinExistence type="predicted"/>
<protein>
    <submittedName>
        <fullName evidence="1">Uncharacterized protein</fullName>
    </submittedName>
</protein>
<dbReference type="EMBL" id="FJUX01000014">
    <property type="protein sequence ID" value="CZS92861.1"/>
    <property type="molecule type" value="Genomic_DNA"/>
</dbReference>
<dbReference type="AlphaFoldDB" id="A0A1E1K4D7"/>
<dbReference type="Proteomes" id="UP000178912">
    <property type="component" value="Unassembled WGS sequence"/>
</dbReference>
<gene>
    <name evidence="1" type="ORF">RAG0_03367</name>
</gene>
<accession>A0A1E1K4D7</accession>
<evidence type="ECO:0000313" key="2">
    <source>
        <dbReference type="Proteomes" id="UP000178912"/>
    </source>
</evidence>
<name>A0A1E1K4D7_9HELO</name>
<sequence>MILDVYSDVIQNCDRTGVARLMVMKIAKATLLASYWKNPAGIIAGPPPVKLEGSLTVGESKCPAKASVPRKQVSRESKCPAGKPNILYSY</sequence>
<evidence type="ECO:0000313" key="1">
    <source>
        <dbReference type="EMBL" id="CZS92861.1"/>
    </source>
</evidence>